<evidence type="ECO:0000259" key="1">
    <source>
        <dbReference type="PROSITE" id="PS51154"/>
    </source>
</evidence>
<dbReference type="OrthoDB" id="6629458at2759"/>
<dbReference type="EMBL" id="VYZN01000009">
    <property type="protein sequence ID" value="KAE9543254.1"/>
    <property type="molecule type" value="Genomic_DNA"/>
</dbReference>
<dbReference type="GO" id="GO:0140291">
    <property type="term" value="P:peptidyl-glutamate ADP-deribosylation"/>
    <property type="evidence" value="ECO:0007669"/>
    <property type="project" value="TreeGrafter"/>
</dbReference>
<dbReference type="InterPro" id="IPR043472">
    <property type="entry name" value="Macro_dom-like"/>
</dbReference>
<protein>
    <recommendedName>
        <fullName evidence="1">Macro domain-containing protein</fullName>
    </recommendedName>
</protein>
<dbReference type="PANTHER" id="PTHR12521:SF0">
    <property type="entry name" value="ADP-RIBOSE GLYCOHYDROLASE OARD1"/>
    <property type="match status" value="1"/>
</dbReference>
<gene>
    <name evidence="2" type="ORF">AGLY_003165</name>
</gene>
<feature type="domain" description="Macro" evidence="1">
    <location>
        <begin position="1"/>
        <end position="167"/>
    </location>
</feature>
<dbReference type="Gene3D" id="3.40.220.10">
    <property type="entry name" value="Leucine Aminopeptidase, subunit E, domain 1"/>
    <property type="match status" value="1"/>
</dbReference>
<dbReference type="AlphaFoldDB" id="A0A6G0U2F0"/>
<dbReference type="PROSITE" id="PS51154">
    <property type="entry name" value="MACRO"/>
    <property type="match status" value="1"/>
</dbReference>
<dbReference type="PANTHER" id="PTHR12521">
    <property type="entry name" value="PROTEIN C6ORF130"/>
    <property type="match status" value="1"/>
</dbReference>
<dbReference type="SUPFAM" id="SSF52949">
    <property type="entry name" value="Macro domain-like"/>
    <property type="match status" value="1"/>
</dbReference>
<accession>A0A6G0U2F0</accession>
<reference evidence="2 3" key="1">
    <citation type="submission" date="2019-08" db="EMBL/GenBank/DDBJ databases">
        <title>The genome of the soybean aphid Biotype 1, its phylome, world population structure and adaptation to the North American continent.</title>
        <authorList>
            <person name="Giordano R."/>
            <person name="Donthu R.K."/>
            <person name="Hernandez A.G."/>
            <person name="Wright C.L."/>
            <person name="Zimin A.V."/>
        </authorList>
    </citation>
    <scope>NUCLEOTIDE SEQUENCE [LARGE SCALE GENOMIC DNA]</scope>
    <source>
        <tissue evidence="2">Whole aphids</tissue>
    </source>
</reference>
<dbReference type="Proteomes" id="UP000475862">
    <property type="component" value="Unassembled WGS sequence"/>
</dbReference>
<organism evidence="2 3">
    <name type="scientific">Aphis glycines</name>
    <name type="common">Soybean aphid</name>
    <dbReference type="NCBI Taxonomy" id="307491"/>
    <lineage>
        <taxon>Eukaryota</taxon>
        <taxon>Metazoa</taxon>
        <taxon>Ecdysozoa</taxon>
        <taxon>Arthropoda</taxon>
        <taxon>Hexapoda</taxon>
        <taxon>Insecta</taxon>
        <taxon>Pterygota</taxon>
        <taxon>Neoptera</taxon>
        <taxon>Paraneoptera</taxon>
        <taxon>Hemiptera</taxon>
        <taxon>Sternorrhyncha</taxon>
        <taxon>Aphidomorpha</taxon>
        <taxon>Aphidoidea</taxon>
        <taxon>Aphididae</taxon>
        <taxon>Aphidini</taxon>
        <taxon>Aphis</taxon>
        <taxon>Aphis</taxon>
    </lineage>
</organism>
<sequence>MELESEIVQDKVIEEIDVFLFDMPEEYSLGHCVAKDMRMSAGIAIHFKQVFGRVGELMDQRPDVGTVAYLQQNDRYIYYLITKERSNKKPTYDSITAAIKKLRDFIVKHDVKKLAIPRIGCGLDGLNWSRVRGIIENEFQNIGCAIKVCHFTQNKTKESESLQVKHPTAVKLHKNIKDIRKREFEKLNIILYSRTTTLPIYWDQYFQSVNEKYCFKSEYYRDYQKDREVGQCLYYNTIEACIFVIITNENTSDHFSYQNLEKGLIKIKMLIEKDQWHPTFIIHTMRNHLFESLINQKIVSLICSAFLDLTPCVILEIESSN</sequence>
<comment type="caution">
    <text evidence="2">The sequence shown here is derived from an EMBL/GenBank/DDBJ whole genome shotgun (WGS) entry which is preliminary data.</text>
</comment>
<keyword evidence="3" id="KW-1185">Reference proteome</keyword>
<dbReference type="InterPro" id="IPR050892">
    <property type="entry name" value="ADP-ribose_metab_enzymes"/>
</dbReference>
<name>A0A6G0U2F0_APHGL</name>
<dbReference type="InterPro" id="IPR002589">
    <property type="entry name" value="Macro_dom"/>
</dbReference>
<evidence type="ECO:0000313" key="3">
    <source>
        <dbReference type="Proteomes" id="UP000475862"/>
    </source>
</evidence>
<proteinExistence type="predicted"/>
<dbReference type="CDD" id="cd02901">
    <property type="entry name" value="Macro_Poa1p-like"/>
    <property type="match status" value="1"/>
</dbReference>
<evidence type="ECO:0000313" key="2">
    <source>
        <dbReference type="EMBL" id="KAE9543254.1"/>
    </source>
</evidence>